<feature type="domain" description="Thioredoxin" evidence="4">
    <location>
        <begin position="56"/>
        <end position="220"/>
    </location>
</feature>
<accession>A0ABY0UVR7</accession>
<evidence type="ECO:0000259" key="4">
    <source>
        <dbReference type="PROSITE" id="PS51352"/>
    </source>
</evidence>
<reference evidence="5 6" key="1">
    <citation type="submission" date="2016-10" db="EMBL/GenBank/DDBJ databases">
        <authorList>
            <person name="Varghese N."/>
            <person name="Submissions S."/>
        </authorList>
    </citation>
    <scope>NUCLEOTIDE SEQUENCE [LARGE SCALE GENOMIC DNA]</scope>
    <source>
        <strain evidence="5 6">MAR_2009_60</strain>
    </source>
</reference>
<evidence type="ECO:0000313" key="6">
    <source>
        <dbReference type="Proteomes" id="UP000199574"/>
    </source>
</evidence>
<protein>
    <submittedName>
        <fullName evidence="5">Protein SCO1/2</fullName>
    </submittedName>
</protein>
<comment type="similarity">
    <text evidence="1">Belongs to the SCO1/2 family.</text>
</comment>
<dbReference type="PANTHER" id="PTHR12151">
    <property type="entry name" value="ELECTRON TRANSPORT PROTIN SCO1/SENC FAMILY MEMBER"/>
    <property type="match status" value="1"/>
</dbReference>
<evidence type="ECO:0000313" key="5">
    <source>
        <dbReference type="EMBL" id="SDT25070.1"/>
    </source>
</evidence>
<name>A0ABY0UVR7_9FLAO</name>
<dbReference type="SUPFAM" id="SSF52833">
    <property type="entry name" value="Thioredoxin-like"/>
    <property type="match status" value="1"/>
</dbReference>
<keyword evidence="3" id="KW-1133">Transmembrane helix</keyword>
<dbReference type="EMBL" id="LT629754">
    <property type="protein sequence ID" value="SDT25070.1"/>
    <property type="molecule type" value="Genomic_DNA"/>
</dbReference>
<feature type="transmembrane region" description="Helical" evidence="3">
    <location>
        <begin position="6"/>
        <end position="27"/>
    </location>
</feature>
<dbReference type="InterPro" id="IPR003782">
    <property type="entry name" value="SCO1/SenC"/>
</dbReference>
<keyword evidence="3" id="KW-0812">Transmembrane</keyword>
<dbReference type="InterPro" id="IPR013766">
    <property type="entry name" value="Thioredoxin_domain"/>
</dbReference>
<keyword evidence="6" id="KW-1185">Reference proteome</keyword>
<gene>
    <name evidence="5" type="ORF">SAMN05192545_3155</name>
</gene>
<evidence type="ECO:0000256" key="2">
    <source>
        <dbReference type="ARBA" id="ARBA00023008"/>
    </source>
</evidence>
<evidence type="ECO:0000256" key="3">
    <source>
        <dbReference type="SAM" id="Phobius"/>
    </source>
</evidence>
<keyword evidence="3" id="KW-0472">Membrane</keyword>
<evidence type="ECO:0000256" key="1">
    <source>
        <dbReference type="ARBA" id="ARBA00010996"/>
    </source>
</evidence>
<dbReference type="CDD" id="cd02968">
    <property type="entry name" value="SCO"/>
    <property type="match status" value="1"/>
</dbReference>
<dbReference type="RefSeq" id="WP_091607561.1">
    <property type="nucleotide sequence ID" value="NZ_LT629754.1"/>
</dbReference>
<keyword evidence="2" id="KW-0186">Copper</keyword>
<dbReference type="InterPro" id="IPR036249">
    <property type="entry name" value="Thioredoxin-like_sf"/>
</dbReference>
<dbReference type="Proteomes" id="UP000199574">
    <property type="component" value="Chromosome I"/>
</dbReference>
<dbReference type="Pfam" id="PF02630">
    <property type="entry name" value="SCO1-SenC"/>
    <property type="match status" value="1"/>
</dbReference>
<dbReference type="PANTHER" id="PTHR12151:SF25">
    <property type="entry name" value="LINALOOL DEHYDRATASE_ISOMERASE DOMAIN-CONTAINING PROTEIN"/>
    <property type="match status" value="1"/>
</dbReference>
<dbReference type="Gene3D" id="3.40.30.10">
    <property type="entry name" value="Glutaredoxin"/>
    <property type="match status" value="1"/>
</dbReference>
<dbReference type="PROSITE" id="PS51352">
    <property type="entry name" value="THIOREDOXIN_2"/>
    <property type="match status" value="1"/>
</dbReference>
<dbReference type="GeneID" id="90593953"/>
<proteinExistence type="inferred from homology"/>
<sequence length="227" mass="25947">MRSFFAKFQIFGIVLLVLSVIIIYLFYNALQPVKLLPVYSPAMVNSELVAEEIQHVRKYHTIADFSLTNQNGETITQEDYKGKIYIADFFFTTCPTICPIMTKNMVDLQKALGKDSDVMLLSHSVTPEIDSVTQLKKYAIEKGVDDRNWNLVTGDKKQIYELARKSYLAVKTDGDGGPFDMIHTENFILVDKDKRIRGFYDGTKKEDMDKIMGDIEILKNSYDELGN</sequence>
<organism evidence="5 6">
    <name type="scientific">Maribacter dokdonensis</name>
    <dbReference type="NCBI Taxonomy" id="320912"/>
    <lineage>
        <taxon>Bacteria</taxon>
        <taxon>Pseudomonadati</taxon>
        <taxon>Bacteroidota</taxon>
        <taxon>Flavobacteriia</taxon>
        <taxon>Flavobacteriales</taxon>
        <taxon>Flavobacteriaceae</taxon>
        <taxon>Maribacter</taxon>
    </lineage>
</organism>